<name>A0A0G0T2F7_9BACT</name>
<evidence type="ECO:0000313" key="1">
    <source>
        <dbReference type="EMBL" id="KKR32027.1"/>
    </source>
</evidence>
<gene>
    <name evidence="1" type="ORF">UT64_C0044G0004</name>
</gene>
<sequence>MQAKNLQQLLMGAVGELSDSEKEDLKSVIQKLLEDKIDTDSYLYYRKVLAKYLKAGYYLDLKQVSNNEINRWIPGIRIITKEIKALKQAEQQKYLDEIEETNRRFQETIN</sequence>
<accession>A0A0G0T2F7</accession>
<dbReference type="AlphaFoldDB" id="A0A0G0T2F7"/>
<organism evidence="1 2">
    <name type="scientific">Candidatus Falkowbacteria bacterium GW2011_GWF2_39_8</name>
    <dbReference type="NCBI Taxonomy" id="1618642"/>
    <lineage>
        <taxon>Bacteria</taxon>
        <taxon>Candidatus Falkowiibacteriota</taxon>
    </lineage>
</organism>
<proteinExistence type="predicted"/>
<evidence type="ECO:0000313" key="2">
    <source>
        <dbReference type="Proteomes" id="UP000034137"/>
    </source>
</evidence>
<dbReference type="Proteomes" id="UP000034137">
    <property type="component" value="Unassembled WGS sequence"/>
</dbReference>
<reference evidence="1 2" key="1">
    <citation type="journal article" date="2015" name="Nature">
        <title>rRNA introns, odd ribosomes, and small enigmatic genomes across a large radiation of phyla.</title>
        <authorList>
            <person name="Brown C.T."/>
            <person name="Hug L.A."/>
            <person name="Thomas B.C."/>
            <person name="Sharon I."/>
            <person name="Castelle C.J."/>
            <person name="Singh A."/>
            <person name="Wilkins M.J."/>
            <person name="Williams K.H."/>
            <person name="Banfield J.F."/>
        </authorList>
    </citation>
    <scope>NUCLEOTIDE SEQUENCE [LARGE SCALE GENOMIC DNA]</scope>
</reference>
<dbReference type="EMBL" id="LBXO01000044">
    <property type="protein sequence ID" value="KKR32027.1"/>
    <property type="molecule type" value="Genomic_DNA"/>
</dbReference>
<protein>
    <submittedName>
        <fullName evidence="1">Uncharacterized protein</fullName>
    </submittedName>
</protein>
<comment type="caution">
    <text evidence="1">The sequence shown here is derived from an EMBL/GenBank/DDBJ whole genome shotgun (WGS) entry which is preliminary data.</text>
</comment>